<feature type="domain" description="Fumarylacetoacetase-like C-terminal" evidence="2">
    <location>
        <begin position="105"/>
        <end position="254"/>
    </location>
</feature>
<dbReference type="Proteomes" id="UP000597613">
    <property type="component" value="Unassembled WGS sequence"/>
</dbReference>
<protein>
    <submittedName>
        <fullName evidence="3">2-keto-4-pentenoate hydratase</fullName>
    </submittedName>
</protein>
<dbReference type="Gene3D" id="3.90.850.10">
    <property type="entry name" value="Fumarylacetoacetase-like, C-terminal domain"/>
    <property type="match status" value="1"/>
</dbReference>
<evidence type="ECO:0000313" key="3">
    <source>
        <dbReference type="EMBL" id="MBC3941146.1"/>
    </source>
</evidence>
<dbReference type="PANTHER" id="PTHR30143">
    <property type="entry name" value="ACID HYDRATASE"/>
    <property type="match status" value="1"/>
</dbReference>
<reference evidence="3 4" key="1">
    <citation type="submission" date="2020-08" db="EMBL/GenBank/DDBJ databases">
        <title>Putative novel bacterial strains isolated from necrotic wheat leaf tissues caused by Xanthomonas translucens.</title>
        <authorList>
            <person name="Tambong J.T."/>
        </authorList>
    </citation>
    <scope>NUCLEOTIDE SEQUENCE [LARGE SCALE GENOMIC DNA]</scope>
    <source>
        <strain evidence="4">DOAB 1063</strain>
    </source>
</reference>
<comment type="caution">
    <text evidence="3">The sequence shown here is derived from an EMBL/GenBank/DDBJ whole genome shotgun (WGS) entry which is preliminary data.</text>
</comment>
<dbReference type="InterPro" id="IPR011234">
    <property type="entry name" value="Fumarylacetoacetase-like_C"/>
</dbReference>
<keyword evidence="4" id="KW-1185">Reference proteome</keyword>
<gene>
    <name evidence="3" type="ORF">H8S47_05530</name>
</gene>
<proteinExistence type="predicted"/>
<accession>A0ABR7AL05</accession>
<evidence type="ECO:0000256" key="1">
    <source>
        <dbReference type="ARBA" id="ARBA00023239"/>
    </source>
</evidence>
<dbReference type="SUPFAM" id="SSF56529">
    <property type="entry name" value="FAH"/>
    <property type="match status" value="1"/>
</dbReference>
<dbReference type="PANTHER" id="PTHR30143:SF0">
    <property type="entry name" value="2-KETO-4-PENTENOATE HYDRATASE"/>
    <property type="match status" value="1"/>
</dbReference>
<dbReference type="InterPro" id="IPR050772">
    <property type="entry name" value="Hydratase-Decarb/MhpD_sf"/>
</dbReference>
<dbReference type="EMBL" id="JACONT010000008">
    <property type="protein sequence ID" value="MBC3941146.1"/>
    <property type="molecule type" value="Genomic_DNA"/>
</dbReference>
<evidence type="ECO:0000259" key="2">
    <source>
        <dbReference type="Pfam" id="PF01557"/>
    </source>
</evidence>
<keyword evidence="1" id="KW-0456">Lyase</keyword>
<name>A0ABR7AL05_9SPHN</name>
<evidence type="ECO:0000313" key="4">
    <source>
        <dbReference type="Proteomes" id="UP000597613"/>
    </source>
</evidence>
<organism evidence="3 4">
    <name type="scientific">Sphingomonas albertensis</name>
    <dbReference type="NCBI Taxonomy" id="2762591"/>
    <lineage>
        <taxon>Bacteria</taxon>
        <taxon>Pseudomonadati</taxon>
        <taxon>Pseudomonadota</taxon>
        <taxon>Alphaproteobacteria</taxon>
        <taxon>Sphingomonadales</taxon>
        <taxon>Sphingomonadaceae</taxon>
        <taxon>Sphingomonas</taxon>
    </lineage>
</organism>
<sequence>MEEVAARHERIARSFVEARRSASGFDAYPGEAPGSLEEAYVVQDRAIALHGEPVGGWKLGRINAPFDSRFGANRLAGPIFTSSIVDAEHGSVAAMPVIEEGFAAVEAEFLLRLGSSPDPDKHEWTMEEARSLVDSVAIGIEIASSPLTSINELGPAVTASDFGNNHGLLVGPEFEGWRSLDLDAVPVKLLINGAEVGSATTATMLDGPWGAVRFLAELAAARGVGLSKGQWISTGAVTGVHRVAVGDAVEAWFGSERLECRIVAATPAVADHVQGPRS</sequence>
<dbReference type="InterPro" id="IPR036663">
    <property type="entry name" value="Fumarylacetoacetase_C_sf"/>
</dbReference>
<dbReference type="Pfam" id="PF01557">
    <property type="entry name" value="FAA_hydrolase"/>
    <property type="match status" value="1"/>
</dbReference>